<dbReference type="Proteomes" id="UP000549797">
    <property type="component" value="Unassembled WGS sequence"/>
</dbReference>
<dbReference type="EMBL" id="JACATE010000003">
    <property type="protein sequence ID" value="NWJ28293.1"/>
    <property type="molecule type" value="Genomic_DNA"/>
</dbReference>
<proteinExistence type="predicted"/>
<evidence type="ECO:0000313" key="1">
    <source>
        <dbReference type="EMBL" id="NWJ20429.1"/>
    </source>
</evidence>
<protein>
    <submittedName>
        <fullName evidence="1">Uncharacterized protein</fullName>
    </submittedName>
</protein>
<dbReference type="EMBL" id="JACATJ010000003">
    <property type="protein sequence ID" value="NWK08750.1"/>
    <property type="molecule type" value="Genomic_DNA"/>
</dbReference>
<evidence type="ECO:0000313" key="5">
    <source>
        <dbReference type="EMBL" id="NWK08750.1"/>
    </source>
</evidence>
<evidence type="ECO:0000313" key="2">
    <source>
        <dbReference type="EMBL" id="NWJ28293.1"/>
    </source>
</evidence>
<evidence type="ECO:0000313" key="3">
    <source>
        <dbReference type="EMBL" id="NWJ56237.1"/>
    </source>
</evidence>
<name>A0A7K4M8N6_9ARCH</name>
<dbReference type="Proteomes" id="UP000587702">
    <property type="component" value="Unassembled WGS sequence"/>
</dbReference>
<evidence type="ECO:0000313" key="7">
    <source>
        <dbReference type="Proteomes" id="UP000549797"/>
    </source>
</evidence>
<organism evidence="1 10">
    <name type="scientific">Marine Group I thaumarchaeote</name>
    <dbReference type="NCBI Taxonomy" id="2511932"/>
    <lineage>
        <taxon>Archaea</taxon>
        <taxon>Nitrososphaerota</taxon>
        <taxon>Marine Group I</taxon>
    </lineage>
</organism>
<dbReference type="EMBL" id="JACATH010000001">
    <property type="protein sequence ID" value="NWJ56237.1"/>
    <property type="molecule type" value="Genomic_DNA"/>
</dbReference>
<reference evidence="6 7" key="1">
    <citation type="journal article" date="2019" name="Environ. Microbiol.">
        <title>Genomics insights into ecotype formation of ammonia-oxidizing archaea in the deep ocean.</title>
        <authorList>
            <person name="Wang Y."/>
            <person name="Huang J.M."/>
            <person name="Cui G.J."/>
            <person name="Nunoura T."/>
            <person name="Takaki Y."/>
            <person name="Li W.L."/>
            <person name="Li J."/>
            <person name="Gao Z.M."/>
            <person name="Takai K."/>
            <person name="Zhang A.Q."/>
            <person name="Stepanauskas R."/>
        </authorList>
    </citation>
    <scope>NUCLEOTIDE SEQUENCE [LARGE SCALE GENOMIC DNA]</scope>
    <source>
        <strain evidence="5 7">D1a</strain>
        <strain evidence="1 10">L14</strain>
        <strain evidence="3 9">L15a</strain>
        <strain evidence="2 8">T1L11</strain>
        <strain evidence="4 6">T1L9</strain>
    </source>
</reference>
<dbReference type="Proteomes" id="UP000575480">
    <property type="component" value="Unassembled WGS sequence"/>
</dbReference>
<evidence type="ECO:0000313" key="8">
    <source>
        <dbReference type="Proteomes" id="UP000563820"/>
    </source>
</evidence>
<dbReference type="EMBL" id="JACATD010000003">
    <property type="protein sequence ID" value="NWK00919.1"/>
    <property type="molecule type" value="Genomic_DNA"/>
</dbReference>
<reference evidence="1" key="2">
    <citation type="submission" date="2020-06" db="EMBL/GenBank/DDBJ databases">
        <authorList>
            <person name="Wang Y."/>
        </authorList>
    </citation>
    <scope>NUCLEOTIDE SEQUENCE</scope>
    <source>
        <strain evidence="5">D1a</strain>
        <strain evidence="1">L14</strain>
        <strain evidence="3">L15a</strain>
        <strain evidence="2">T1L11</strain>
        <strain evidence="4">T1L9</strain>
    </source>
</reference>
<accession>A0A7K4M8N6</accession>
<dbReference type="EMBL" id="JACATI010000005">
    <property type="protein sequence ID" value="NWJ20429.1"/>
    <property type="molecule type" value="Genomic_DNA"/>
</dbReference>
<sequence>MILHFIFVVKEEDREKRQFEYEYVQKMSQFYKVWIKEKFGKDYEIKCDEMITKPRSFFQRLDTHTLLRDHEQRGKDIYHFYLTHFRPFWTDCAGCEGYHAENFGMIFWQPFKESNDTLFLAEKNCTTVSHELLHELLRISKHKKFIQDVHDIWTKHLFEQLEFEQYSEDFQKTDDKPMFLTMDTLELNIKNNLSN</sequence>
<gene>
    <name evidence="4" type="ORF">HX840_03320</name>
    <name evidence="2" type="ORF">HX848_02700</name>
    <name evidence="5" type="ORF">HX852_03020</name>
    <name evidence="3" type="ORF">HX858_00445</name>
    <name evidence="1" type="ORF">HX860_05090</name>
</gene>
<dbReference type="Proteomes" id="UP000547822">
    <property type="component" value="Unassembled WGS sequence"/>
</dbReference>
<evidence type="ECO:0000313" key="9">
    <source>
        <dbReference type="Proteomes" id="UP000575480"/>
    </source>
</evidence>
<comment type="caution">
    <text evidence="1">The sequence shown here is derived from an EMBL/GenBank/DDBJ whole genome shotgun (WGS) entry which is preliminary data.</text>
</comment>
<evidence type="ECO:0000313" key="6">
    <source>
        <dbReference type="Proteomes" id="UP000547822"/>
    </source>
</evidence>
<dbReference type="Proteomes" id="UP000563820">
    <property type="component" value="Unassembled WGS sequence"/>
</dbReference>
<evidence type="ECO:0000313" key="10">
    <source>
        <dbReference type="Proteomes" id="UP000587702"/>
    </source>
</evidence>
<dbReference type="AlphaFoldDB" id="A0A7K4M8N6"/>
<evidence type="ECO:0000313" key="4">
    <source>
        <dbReference type="EMBL" id="NWK00919.1"/>
    </source>
</evidence>